<evidence type="ECO:0000313" key="3">
    <source>
        <dbReference type="Proteomes" id="UP000054007"/>
    </source>
</evidence>
<accession>A0A0D7BJR4</accession>
<feature type="region of interest" description="Disordered" evidence="1">
    <location>
        <begin position="67"/>
        <end position="322"/>
    </location>
</feature>
<reference evidence="2 3" key="1">
    <citation type="journal article" date="2015" name="Fungal Genet. Biol.">
        <title>Evolution of novel wood decay mechanisms in Agaricales revealed by the genome sequences of Fistulina hepatica and Cylindrobasidium torrendii.</title>
        <authorList>
            <person name="Floudas D."/>
            <person name="Held B.W."/>
            <person name="Riley R."/>
            <person name="Nagy L.G."/>
            <person name="Koehler G."/>
            <person name="Ransdell A.S."/>
            <person name="Younus H."/>
            <person name="Chow J."/>
            <person name="Chiniquy J."/>
            <person name="Lipzen A."/>
            <person name="Tritt A."/>
            <person name="Sun H."/>
            <person name="Haridas S."/>
            <person name="LaButti K."/>
            <person name="Ohm R.A."/>
            <person name="Kues U."/>
            <person name="Blanchette R.A."/>
            <person name="Grigoriev I.V."/>
            <person name="Minto R.E."/>
            <person name="Hibbett D.S."/>
        </authorList>
    </citation>
    <scope>NUCLEOTIDE SEQUENCE [LARGE SCALE GENOMIC DNA]</scope>
    <source>
        <strain evidence="2 3">FP15055 ss-10</strain>
    </source>
</reference>
<feature type="compositionally biased region" description="Polar residues" evidence="1">
    <location>
        <begin position="94"/>
        <end position="111"/>
    </location>
</feature>
<organism evidence="2 3">
    <name type="scientific">Cylindrobasidium torrendii FP15055 ss-10</name>
    <dbReference type="NCBI Taxonomy" id="1314674"/>
    <lineage>
        <taxon>Eukaryota</taxon>
        <taxon>Fungi</taxon>
        <taxon>Dikarya</taxon>
        <taxon>Basidiomycota</taxon>
        <taxon>Agaricomycotina</taxon>
        <taxon>Agaricomycetes</taxon>
        <taxon>Agaricomycetidae</taxon>
        <taxon>Agaricales</taxon>
        <taxon>Marasmiineae</taxon>
        <taxon>Physalacriaceae</taxon>
        <taxon>Cylindrobasidium</taxon>
    </lineage>
</organism>
<feature type="compositionally biased region" description="Low complexity" evidence="1">
    <location>
        <begin position="275"/>
        <end position="286"/>
    </location>
</feature>
<proteinExistence type="predicted"/>
<dbReference type="EMBL" id="KN880477">
    <property type="protein sequence ID" value="KIY69856.1"/>
    <property type="molecule type" value="Genomic_DNA"/>
</dbReference>
<gene>
    <name evidence="2" type="ORF">CYLTODRAFT_420296</name>
</gene>
<dbReference type="Proteomes" id="UP000054007">
    <property type="component" value="Unassembled WGS sequence"/>
</dbReference>
<evidence type="ECO:0000256" key="1">
    <source>
        <dbReference type="SAM" id="MobiDB-lite"/>
    </source>
</evidence>
<evidence type="ECO:0000313" key="2">
    <source>
        <dbReference type="EMBL" id="KIY69856.1"/>
    </source>
</evidence>
<dbReference type="AlphaFoldDB" id="A0A0D7BJR4"/>
<protein>
    <submittedName>
        <fullName evidence="2">Uncharacterized protein</fullName>
    </submittedName>
</protein>
<feature type="compositionally biased region" description="Basic and acidic residues" evidence="1">
    <location>
        <begin position="287"/>
        <end position="309"/>
    </location>
</feature>
<name>A0A0D7BJR4_9AGAR</name>
<sequence length="367" mass="41146">MFRRIVAIARDILNCNNPRRPVRQLPRRARSASSSPVRPSPVRVSVAIQTDVSEEVDARVTAGVKRTRDEDEELPVVRNVRQRLTPPTDEPVAQQATSPRASPVATTSATAIDQRPIVQPMTRSAEIAEPKNNGRLESPASPNPEQEQPVKNEPVEEDWPISPPPPPPTQDIIKREVRSSSAPPCSQHSAAIKREPSPRPVKRERDLSEDEDEEGTPPKRFRPLPPPTHERASIAPPKSRVQPKRSPSPPVIPVALQRRPQGEVDTDLPDEQRQSPTAAESAAVARAPERQRYPRRRSIFDDPVRDQVDRYGPNPPRHPDGRIDIKAVIDRQTRALNRTIRVMDRPLRRTERAIIFPRDEPVEGNGA</sequence>
<feature type="compositionally biased region" description="Basic and acidic residues" evidence="1">
    <location>
        <begin position="192"/>
        <end position="206"/>
    </location>
</feature>
<feature type="compositionally biased region" description="Polar residues" evidence="1">
    <location>
        <begin position="179"/>
        <end position="189"/>
    </location>
</feature>
<keyword evidence="3" id="KW-1185">Reference proteome</keyword>